<feature type="signal peptide" evidence="1">
    <location>
        <begin position="1"/>
        <end position="26"/>
    </location>
</feature>
<reference evidence="2" key="1">
    <citation type="submission" date="2020-09" db="EMBL/GenBank/DDBJ databases">
        <title>Genome seq and assembly of Tianweitania sp.</title>
        <authorList>
            <person name="Chhetri G."/>
        </authorList>
    </citation>
    <scope>NUCLEOTIDE SEQUENCE</scope>
    <source>
        <strain evidence="2">Rool2</strain>
    </source>
</reference>
<evidence type="ECO:0000313" key="3">
    <source>
        <dbReference type="Proteomes" id="UP000643405"/>
    </source>
</evidence>
<sequence length="401" mass="42690">MLHRSTVGKLTLSTFLLTVPLSSAFAQDATAIADRLQAALKTQSMDLSWDSVTGDAAETVLQGAKLSIQGPETPQVIPLGKLTLTGIEETDKGGYHIDMLTTDPYEVTERGSTITSSPVEIGGLVLPAPGATDPLESAMLYETLDVDNFTVKVGDKPAFTLDQLHVEMTPPTDGAAMEFSANVEKFTGDLSLVTDPNAKRAIEGLGYQTIDGFVEAEGTWQPSDGRMQLSQYDITVNNAGTLGMTFDLGGYTMDFLKSMQDLQKKMAEQPKGADTNAQSMAMLGLMQQLTLASATIRFDDDSLTGKILDYVAKQQGAKPEDIANQAKAILPFMSGQLQNPELAKQISTAVNAYLDDPQSLEIAAKPASPVPFAMIAANAMSNPVELTKTLAVTVTANQAAE</sequence>
<dbReference type="AlphaFoldDB" id="A0A8J6U1A9"/>
<proteinExistence type="predicted"/>
<accession>A0A8J6U1A9</accession>
<evidence type="ECO:0000256" key="1">
    <source>
        <dbReference type="SAM" id="SignalP"/>
    </source>
</evidence>
<feature type="chain" id="PRO_5035151327" description="DUF945 domain-containing protein" evidence="1">
    <location>
        <begin position="27"/>
        <end position="401"/>
    </location>
</feature>
<dbReference type="Proteomes" id="UP000643405">
    <property type="component" value="Unassembled WGS sequence"/>
</dbReference>
<comment type="caution">
    <text evidence="2">The sequence shown here is derived from an EMBL/GenBank/DDBJ whole genome shotgun (WGS) entry which is preliminary data.</text>
</comment>
<gene>
    <name evidence="2" type="ORF">ICI42_18830</name>
</gene>
<keyword evidence="3" id="KW-1185">Reference proteome</keyword>
<keyword evidence="1" id="KW-0732">Signal</keyword>
<dbReference type="RefSeq" id="WP_188166144.1">
    <property type="nucleotide sequence ID" value="NZ_JACVVX010000006.1"/>
</dbReference>
<evidence type="ECO:0008006" key="4">
    <source>
        <dbReference type="Google" id="ProtNLM"/>
    </source>
</evidence>
<protein>
    <recommendedName>
        <fullName evidence="4">DUF945 domain-containing protein</fullName>
    </recommendedName>
</protein>
<evidence type="ECO:0000313" key="2">
    <source>
        <dbReference type="EMBL" id="MBD0416711.1"/>
    </source>
</evidence>
<dbReference type="EMBL" id="JACVVX010000006">
    <property type="protein sequence ID" value="MBD0416711.1"/>
    <property type="molecule type" value="Genomic_DNA"/>
</dbReference>
<organism evidence="2 3">
    <name type="scientific">Oryzicola mucosus</name>
    <dbReference type="NCBI Taxonomy" id="2767425"/>
    <lineage>
        <taxon>Bacteria</taxon>
        <taxon>Pseudomonadati</taxon>
        <taxon>Pseudomonadota</taxon>
        <taxon>Alphaproteobacteria</taxon>
        <taxon>Hyphomicrobiales</taxon>
        <taxon>Phyllobacteriaceae</taxon>
        <taxon>Oryzicola</taxon>
    </lineage>
</organism>
<name>A0A8J6U1A9_9HYPH</name>